<accession>A0A0A9GBH2</accession>
<evidence type="ECO:0000313" key="2">
    <source>
        <dbReference type="EMBL" id="JAE22425.1"/>
    </source>
</evidence>
<feature type="region of interest" description="Disordered" evidence="1">
    <location>
        <begin position="185"/>
        <end position="218"/>
    </location>
</feature>
<reference evidence="2" key="2">
    <citation type="journal article" date="2015" name="Data Brief">
        <title>Shoot transcriptome of the giant reed, Arundo donax.</title>
        <authorList>
            <person name="Barrero R.A."/>
            <person name="Guerrero F.D."/>
            <person name="Moolhuijzen P."/>
            <person name="Goolsby J.A."/>
            <person name="Tidwell J."/>
            <person name="Bellgard S.E."/>
            <person name="Bellgard M.I."/>
        </authorList>
    </citation>
    <scope>NUCLEOTIDE SEQUENCE</scope>
    <source>
        <tissue evidence="2">Shoot tissue taken approximately 20 cm above the soil surface</tissue>
    </source>
</reference>
<reference evidence="2" key="1">
    <citation type="submission" date="2014-09" db="EMBL/GenBank/DDBJ databases">
        <authorList>
            <person name="Magalhaes I.L.F."/>
            <person name="Oliveira U."/>
            <person name="Santos F.R."/>
            <person name="Vidigal T.H.D.A."/>
            <person name="Brescovit A.D."/>
            <person name="Santos A.J."/>
        </authorList>
    </citation>
    <scope>NUCLEOTIDE SEQUENCE</scope>
    <source>
        <tissue evidence="2">Shoot tissue taken approximately 20 cm above the soil surface</tissue>
    </source>
</reference>
<evidence type="ECO:0000256" key="1">
    <source>
        <dbReference type="SAM" id="MobiDB-lite"/>
    </source>
</evidence>
<proteinExistence type="predicted"/>
<feature type="compositionally biased region" description="Acidic residues" evidence="1">
    <location>
        <begin position="131"/>
        <end position="152"/>
    </location>
</feature>
<sequence>MFQLIQRKGSSRNLMALLNSDGSVTKAWHVGTSNNNGNLNDATKSEKSIENPMFHPSQIGKAEAVNLQFGPFGISAWMNDTGGTSNTESVEDLRADNVETGGRNFSSCCSSPKMSDSTSKELMEDYSVYGSEEEEADDPHDAETDEDLTDEERDIHEIDAGSVDELSTKSDEEYEDLAMRDVMENGDWSDDEQAVGSTKNSPGVESIPGTGTAEDDGIRSRYHHKLDLFLKMSKEVTATGMPCVS</sequence>
<dbReference type="PANTHER" id="PTHR33477:SF3">
    <property type="entry name" value="P-LOOP NTPASE DOMAIN-CONTAINING PROTEIN LPA1 HOMOLOG 1"/>
    <property type="match status" value="1"/>
</dbReference>
<organism evidence="2">
    <name type="scientific">Arundo donax</name>
    <name type="common">Giant reed</name>
    <name type="synonym">Donax arundinaceus</name>
    <dbReference type="NCBI Taxonomy" id="35708"/>
    <lineage>
        <taxon>Eukaryota</taxon>
        <taxon>Viridiplantae</taxon>
        <taxon>Streptophyta</taxon>
        <taxon>Embryophyta</taxon>
        <taxon>Tracheophyta</taxon>
        <taxon>Spermatophyta</taxon>
        <taxon>Magnoliopsida</taxon>
        <taxon>Liliopsida</taxon>
        <taxon>Poales</taxon>
        <taxon>Poaceae</taxon>
        <taxon>PACMAD clade</taxon>
        <taxon>Arundinoideae</taxon>
        <taxon>Arundineae</taxon>
        <taxon>Arundo</taxon>
    </lineage>
</organism>
<name>A0A0A9GBH2_ARUDO</name>
<feature type="region of interest" description="Disordered" evidence="1">
    <location>
        <begin position="129"/>
        <end position="159"/>
    </location>
</feature>
<dbReference type="AlphaFoldDB" id="A0A0A9GBH2"/>
<dbReference type="EMBL" id="GBRH01175471">
    <property type="protein sequence ID" value="JAE22425.1"/>
    <property type="molecule type" value="Transcribed_RNA"/>
</dbReference>
<protein>
    <submittedName>
        <fullName evidence="2">Uncharacterized protein</fullName>
    </submittedName>
</protein>
<dbReference type="PANTHER" id="PTHR33477">
    <property type="entry name" value="P-LOOP NTPASE DOMAIN-CONTAINING PROTEIN LPA1 HOMOLOG 1"/>
    <property type="match status" value="1"/>
</dbReference>